<accession>A0ABU2JNE2</accession>
<dbReference type="PANTHER" id="PTHR37809:SF1">
    <property type="entry name" value="RIBOSOMAL PROTEIN S12 METHYLTHIOTRANSFERASE ACCESSORY FACTOR YCAO"/>
    <property type="match status" value="1"/>
</dbReference>
<evidence type="ECO:0000256" key="1">
    <source>
        <dbReference type="SAM" id="MobiDB-lite"/>
    </source>
</evidence>
<evidence type="ECO:0000259" key="2">
    <source>
        <dbReference type="PROSITE" id="PS51664"/>
    </source>
</evidence>
<proteinExistence type="predicted"/>
<dbReference type="InterPro" id="IPR003776">
    <property type="entry name" value="YcaO-like_dom"/>
</dbReference>
<evidence type="ECO:0000313" key="3">
    <source>
        <dbReference type="EMBL" id="MDT0266510.1"/>
    </source>
</evidence>
<keyword evidence="4" id="KW-1185">Reference proteome</keyword>
<name>A0ABU2JNE2_9ACTN</name>
<dbReference type="Pfam" id="PF02624">
    <property type="entry name" value="YcaO"/>
    <property type="match status" value="1"/>
</dbReference>
<dbReference type="PROSITE" id="PS51664">
    <property type="entry name" value="YCAO"/>
    <property type="match status" value="1"/>
</dbReference>
<feature type="domain" description="YcaO" evidence="2">
    <location>
        <begin position="55"/>
        <end position="437"/>
    </location>
</feature>
<dbReference type="Gene3D" id="3.30.1330.230">
    <property type="match status" value="1"/>
</dbReference>
<sequence length="437" mass="47960">MTTLEELTGPFVSLAGRLGSARCPPEEPAVGRIFCADVTHAQAFGSGVSWYCGVGRDTHRDVAVAAAVGEAFERYGLRDLDDTRTRTASPAELASQGERFLSPAELAAVHEPGEATARLRPPPAGDTPIRWLPAQDLVTGDPVFVPAMYCIYLEHGCDGCGREHGEAPWCLPTSNGTAAGTSPVEACLSGLLELVERDAFMLMWYHRLRFPFLRIDPHTRLGQRIDGMFGRARVEVRFLDLTEVHGVPVVVAVARGNSRGEPVFAIGGSAGLDLTTAVWKAAREVAGLYTLARGETVHGRARRLTPERVARFEDHLRYYADPAHQRELDFLLAERDGPPVPVPRATDPPPAADALRRLTSRLREDDIRSYAVDLTPVGAPSGLHSYKVVSPDLIPLDFHHQVRHLNRPRLLTEPTRRGWRPDQPGLDQLNHAPHPFP</sequence>
<dbReference type="Proteomes" id="UP001183410">
    <property type="component" value="Unassembled WGS sequence"/>
</dbReference>
<dbReference type="RefSeq" id="WP_311666525.1">
    <property type="nucleotide sequence ID" value="NZ_JAVREO010000004.1"/>
</dbReference>
<evidence type="ECO:0000313" key="4">
    <source>
        <dbReference type="Proteomes" id="UP001183410"/>
    </source>
</evidence>
<dbReference type="Gene3D" id="3.30.160.660">
    <property type="match status" value="1"/>
</dbReference>
<protein>
    <submittedName>
        <fullName evidence="3">YcaO-like family protein</fullName>
    </submittedName>
</protein>
<comment type="caution">
    <text evidence="3">The sequence shown here is derived from an EMBL/GenBank/DDBJ whole genome shotgun (WGS) entry which is preliminary data.</text>
</comment>
<dbReference type="PANTHER" id="PTHR37809">
    <property type="entry name" value="RIBOSOMAL PROTEIN S12 METHYLTHIOTRANSFERASE ACCESSORY FACTOR YCAO"/>
    <property type="match status" value="1"/>
</dbReference>
<dbReference type="InterPro" id="IPR027624">
    <property type="entry name" value="TOMM_cyclo_SagD"/>
</dbReference>
<organism evidence="3 4">
    <name type="scientific">Streptomyces chisholmiae</name>
    <dbReference type="NCBI Taxonomy" id="3075540"/>
    <lineage>
        <taxon>Bacteria</taxon>
        <taxon>Bacillati</taxon>
        <taxon>Actinomycetota</taxon>
        <taxon>Actinomycetes</taxon>
        <taxon>Kitasatosporales</taxon>
        <taxon>Streptomycetaceae</taxon>
        <taxon>Streptomyces</taxon>
    </lineage>
</organism>
<reference evidence="4" key="1">
    <citation type="submission" date="2023-07" db="EMBL/GenBank/DDBJ databases">
        <title>30 novel species of actinomycetes from the DSMZ collection.</title>
        <authorList>
            <person name="Nouioui I."/>
        </authorList>
    </citation>
    <scope>NUCLEOTIDE SEQUENCE [LARGE SCALE GENOMIC DNA]</scope>
    <source>
        <strain evidence="4">DSM 44915</strain>
    </source>
</reference>
<gene>
    <name evidence="3" type="ORF">RM844_09390</name>
</gene>
<dbReference type="NCBIfam" id="TIGR03604">
    <property type="entry name" value="TOMM_cyclo_SagD"/>
    <property type="match status" value="1"/>
</dbReference>
<dbReference type="EMBL" id="JAVREO010000004">
    <property type="protein sequence ID" value="MDT0266510.1"/>
    <property type="molecule type" value="Genomic_DNA"/>
</dbReference>
<feature type="region of interest" description="Disordered" evidence="1">
    <location>
        <begin position="413"/>
        <end position="437"/>
    </location>
</feature>
<dbReference type="Gene3D" id="3.30.40.250">
    <property type="match status" value="1"/>
</dbReference>